<evidence type="ECO:0000313" key="1">
    <source>
        <dbReference type="EMBL" id="CAM9916482.1"/>
    </source>
</evidence>
<protein>
    <submittedName>
        <fullName evidence="1">Uncharacterized protein</fullName>
    </submittedName>
</protein>
<reference evidence="1" key="2">
    <citation type="submission" date="2025-03" db="EMBL/GenBank/DDBJ databases">
        <authorList>
            <consortium name="ELIXIR-Norway"/>
            <consortium name="Elixir Norway"/>
        </authorList>
    </citation>
    <scope>NUCLEOTIDE SEQUENCE</scope>
</reference>
<dbReference type="EMBL" id="OX596086">
    <property type="protein sequence ID" value="CAM9916482.1"/>
    <property type="molecule type" value="Genomic_DNA"/>
</dbReference>
<accession>A0AC59YRD8</accession>
<name>A0AC59YRD8_RANTA</name>
<gene>
    <name evidence="1" type="ORF">MRATA1EN22A_LOCUS9317</name>
</gene>
<evidence type="ECO:0000313" key="2">
    <source>
        <dbReference type="Proteomes" id="UP001162501"/>
    </source>
</evidence>
<sequence>MKDIKNIKKGQTKILELKNSVNELKNEIASVVKQREDRINDLEERNFEIKSYTRTKIKNKNEGRGLPWWIGSKESICQCRRHRFDPWTRMIPHASEPLSPCTTTIEMVP</sequence>
<proteinExistence type="predicted"/>
<organism evidence="1 2">
    <name type="scientific">Rangifer tarandus platyrhynchus</name>
    <name type="common">Svalbard reindeer</name>
    <dbReference type="NCBI Taxonomy" id="3082113"/>
    <lineage>
        <taxon>Eukaryota</taxon>
        <taxon>Metazoa</taxon>
        <taxon>Chordata</taxon>
        <taxon>Craniata</taxon>
        <taxon>Vertebrata</taxon>
        <taxon>Euteleostomi</taxon>
        <taxon>Mammalia</taxon>
        <taxon>Eutheria</taxon>
        <taxon>Laurasiatheria</taxon>
        <taxon>Artiodactyla</taxon>
        <taxon>Ruminantia</taxon>
        <taxon>Pecora</taxon>
        <taxon>Cervidae</taxon>
        <taxon>Odocoileinae</taxon>
        <taxon>Rangifer</taxon>
    </lineage>
</organism>
<reference evidence="1" key="1">
    <citation type="submission" date="2023-05" db="EMBL/GenBank/DDBJ databases">
        <authorList>
            <consortium name="ELIXIR-Norway"/>
        </authorList>
    </citation>
    <scope>NUCLEOTIDE SEQUENCE</scope>
</reference>
<dbReference type="Proteomes" id="UP001162501">
    <property type="component" value="Chromosome 2"/>
</dbReference>